<evidence type="ECO:0000259" key="14">
    <source>
        <dbReference type="Pfam" id="PF08263"/>
    </source>
</evidence>
<dbReference type="InterPro" id="IPR032675">
    <property type="entry name" value="LRR_dom_sf"/>
</dbReference>
<keyword evidence="9" id="KW-0472">Membrane</keyword>
<dbReference type="PANTHER" id="PTHR48061">
    <property type="entry name" value="LEUCINE-RICH REPEAT RECEPTOR PROTEIN KINASE EMS1-LIKE-RELATED"/>
    <property type="match status" value="1"/>
</dbReference>
<feature type="chain" id="PRO_5022233449" evidence="13">
    <location>
        <begin position="29"/>
        <end position="959"/>
    </location>
</feature>
<accession>A0A540LLS5</accession>
<dbReference type="PANTHER" id="PTHR48061:SF12">
    <property type="entry name" value="DISEASE RESISTANCE LIKE PROTEIN"/>
    <property type="match status" value="1"/>
</dbReference>
<dbReference type="Pfam" id="PF23598">
    <property type="entry name" value="LRR_14"/>
    <property type="match status" value="1"/>
</dbReference>
<dbReference type="FunFam" id="3.80.10.10:FF:000041">
    <property type="entry name" value="LRR receptor-like serine/threonine-protein kinase ERECTA"/>
    <property type="match status" value="1"/>
</dbReference>
<feature type="signal peptide" evidence="13">
    <location>
        <begin position="1"/>
        <end position="28"/>
    </location>
</feature>
<keyword evidence="11" id="KW-0325">Glycoprotein</keyword>
<comment type="caution">
    <text evidence="16">The sequence shown here is derived from an EMBL/GenBank/DDBJ whole genome shotgun (WGS) entry which is preliminary data.</text>
</comment>
<dbReference type="Proteomes" id="UP000315295">
    <property type="component" value="Unassembled WGS sequence"/>
</dbReference>
<sequence>MGLLDISTIRMVSKLVLVLLLFHHLVIANSSYSSQKQYPSCPDEEKSALLQFRDSFTIDKSASRSPHAYPKVSSWKPAEGGNNTCCSWEGVKCDEKTGHVIGLDLGSSCLHGSINSNSSLFRLVHLQRLNLSDNNFNYSQIPTSIRNFPSLTHLDLSTSVFSGQVPSELSLLSKLTYLDLSLNLDRLSEDKDHQSSEERNYPLLKLEASDLGSLVQNLTSLEVLSLSFVNVSSAIPHSMANLSSLTTLYLRDCHLFGEFPVRIFQLPNLESLSVRYNQDLTGYFPEFNQSSRLILLKVGFTGFFGTIPSSIQNLHSLQNFDVAQCNFSEGLVPSFLGNLRQLNYLDISANKFGGLIPDSLANLTQLATFRISTSFLTGPIPSWLGNFSKLEYLDFAFNRLNGSVPASFSNLTNLQILYLHSNTLTGAVEFQMFQNLQSLYQLELSGNGLELVTESRILNSTVKQFTVLGLSNCNLGEFPSFLQYQKGLTRLEIAGNKIRGQVPKWMWNTSLETLLLLDISNNFISDQLPLVLPWVKLLCIRFSSNMFHGSLPIPPPTMREYAAADNNFTGEISPLLCNMKNLLSLDLSKNNLGGMLPQCLGNFSDHLILLLLGNNSFHGIIPQTYNKGSSLRMIDVSHNKLQGQLPRSLANCGMLEYLVLSNNRFNDVFPIWLGTLLELKLLAMRHNGFYSVIGKSRKNVDFPKLRILDLAYNDFTGAIPSMFPDITVNKSTYMNTGVGYDVDGFPVFYNVDYQLMIATKGLELYYPKIREEFASFDISSNKFEGKIPEFIGNIKELRSLNLSHNILTGSIPSSFGNLMKLESLDLSQNKLSGRIPQQLVQLNFLSSFNVSHNNLTGAIPKGTQLSSLNVTSYEGNPGLCGDPLPKKCGNPKAPELPPSTVDEGDSSSEGIFELDWKIVSAGCGSGLVVGVVLADVVITRRPDLFLKIVGMIRQMIRKI</sequence>
<name>A0A540LLS5_MALBA</name>
<proteinExistence type="inferred from homology"/>
<dbReference type="SMART" id="SM00365">
    <property type="entry name" value="LRR_SD22"/>
    <property type="match status" value="4"/>
</dbReference>
<keyword evidence="10" id="KW-0675">Receptor</keyword>
<protein>
    <submittedName>
        <fullName evidence="16">Uncharacterized protein</fullName>
    </submittedName>
</protein>
<evidence type="ECO:0000256" key="10">
    <source>
        <dbReference type="ARBA" id="ARBA00023170"/>
    </source>
</evidence>
<dbReference type="STRING" id="106549.A0A540LLS5"/>
<dbReference type="Gene3D" id="3.80.10.10">
    <property type="entry name" value="Ribonuclease Inhibitor"/>
    <property type="match status" value="4"/>
</dbReference>
<evidence type="ECO:0000256" key="2">
    <source>
        <dbReference type="ARBA" id="ARBA00009592"/>
    </source>
</evidence>
<dbReference type="InterPro" id="IPR001611">
    <property type="entry name" value="Leu-rich_rpt"/>
</dbReference>
<dbReference type="SMART" id="SM00369">
    <property type="entry name" value="LRR_TYP"/>
    <property type="match status" value="10"/>
</dbReference>
<dbReference type="FunFam" id="3.80.10.10:FF:000095">
    <property type="entry name" value="LRR receptor-like serine/threonine-protein kinase GSO1"/>
    <property type="match status" value="1"/>
</dbReference>
<keyword evidence="7" id="KW-0677">Repeat</keyword>
<dbReference type="Pfam" id="PF08263">
    <property type="entry name" value="LRRNT_2"/>
    <property type="match status" value="1"/>
</dbReference>
<evidence type="ECO:0000313" key="17">
    <source>
        <dbReference type="Proteomes" id="UP000315295"/>
    </source>
</evidence>
<dbReference type="GO" id="GO:0005886">
    <property type="term" value="C:plasma membrane"/>
    <property type="evidence" value="ECO:0007669"/>
    <property type="project" value="UniProtKB-SubCell"/>
</dbReference>
<evidence type="ECO:0000256" key="8">
    <source>
        <dbReference type="ARBA" id="ARBA00022989"/>
    </source>
</evidence>
<comment type="similarity">
    <text evidence="2">Belongs to the RLP family.</text>
</comment>
<keyword evidence="6 13" id="KW-0732">Signal</keyword>
<dbReference type="InterPro" id="IPR046956">
    <property type="entry name" value="RLP23-like"/>
</dbReference>
<evidence type="ECO:0000259" key="15">
    <source>
        <dbReference type="Pfam" id="PF23598"/>
    </source>
</evidence>
<feature type="domain" description="Leucine-rich repeat-containing N-terminal plant-type" evidence="14">
    <location>
        <begin position="43"/>
        <end position="94"/>
    </location>
</feature>
<dbReference type="PRINTS" id="PR00019">
    <property type="entry name" value="LEURICHRPT"/>
</dbReference>
<evidence type="ECO:0000256" key="3">
    <source>
        <dbReference type="ARBA" id="ARBA00022475"/>
    </source>
</evidence>
<evidence type="ECO:0000256" key="1">
    <source>
        <dbReference type="ARBA" id="ARBA00004251"/>
    </source>
</evidence>
<dbReference type="Pfam" id="PF13855">
    <property type="entry name" value="LRR_8"/>
    <property type="match status" value="2"/>
</dbReference>
<dbReference type="InterPro" id="IPR055414">
    <property type="entry name" value="LRR_R13L4/SHOC2-like"/>
</dbReference>
<reference evidence="16 17" key="1">
    <citation type="journal article" date="2019" name="G3 (Bethesda)">
        <title>Sequencing of a Wild Apple (Malus baccata) Genome Unravels the Differences Between Cultivated and Wild Apple Species Regarding Disease Resistance and Cold Tolerance.</title>
        <authorList>
            <person name="Chen X."/>
        </authorList>
    </citation>
    <scope>NUCLEOTIDE SEQUENCE [LARGE SCALE GENOMIC DNA]</scope>
    <source>
        <strain evidence="17">cv. Shandingzi</strain>
        <tissue evidence="16">Leaves</tissue>
    </source>
</reference>
<organism evidence="16 17">
    <name type="scientific">Malus baccata</name>
    <name type="common">Siberian crab apple</name>
    <name type="synonym">Pyrus baccata</name>
    <dbReference type="NCBI Taxonomy" id="106549"/>
    <lineage>
        <taxon>Eukaryota</taxon>
        <taxon>Viridiplantae</taxon>
        <taxon>Streptophyta</taxon>
        <taxon>Embryophyta</taxon>
        <taxon>Tracheophyta</taxon>
        <taxon>Spermatophyta</taxon>
        <taxon>Magnoliopsida</taxon>
        <taxon>eudicotyledons</taxon>
        <taxon>Gunneridae</taxon>
        <taxon>Pentapetalae</taxon>
        <taxon>rosids</taxon>
        <taxon>fabids</taxon>
        <taxon>Rosales</taxon>
        <taxon>Rosaceae</taxon>
        <taxon>Amygdaloideae</taxon>
        <taxon>Maleae</taxon>
        <taxon>Malus</taxon>
    </lineage>
</organism>
<evidence type="ECO:0000256" key="5">
    <source>
        <dbReference type="ARBA" id="ARBA00022692"/>
    </source>
</evidence>
<keyword evidence="5" id="KW-0812">Transmembrane</keyword>
<evidence type="ECO:0000256" key="11">
    <source>
        <dbReference type="ARBA" id="ARBA00023180"/>
    </source>
</evidence>
<dbReference type="InterPro" id="IPR013210">
    <property type="entry name" value="LRR_N_plant-typ"/>
</dbReference>
<dbReference type="EMBL" id="VIEB01000542">
    <property type="protein sequence ID" value="TQD87279.1"/>
    <property type="molecule type" value="Genomic_DNA"/>
</dbReference>
<keyword evidence="8" id="KW-1133">Transmembrane helix</keyword>
<evidence type="ECO:0000256" key="13">
    <source>
        <dbReference type="SAM" id="SignalP"/>
    </source>
</evidence>
<dbReference type="SUPFAM" id="SSF52058">
    <property type="entry name" value="L domain-like"/>
    <property type="match status" value="1"/>
</dbReference>
<evidence type="ECO:0000313" key="16">
    <source>
        <dbReference type="EMBL" id="TQD87279.1"/>
    </source>
</evidence>
<dbReference type="SUPFAM" id="SSF52047">
    <property type="entry name" value="RNI-like"/>
    <property type="match status" value="1"/>
</dbReference>
<feature type="domain" description="Disease resistance R13L4/SHOC-2-like LRR" evidence="15">
    <location>
        <begin position="310"/>
        <end position="520"/>
    </location>
</feature>
<feature type="region of interest" description="Disordered" evidence="12">
    <location>
        <begin position="888"/>
        <end position="907"/>
    </location>
</feature>
<evidence type="ECO:0000256" key="6">
    <source>
        <dbReference type="ARBA" id="ARBA00022729"/>
    </source>
</evidence>
<dbReference type="AlphaFoldDB" id="A0A540LLS5"/>
<comment type="subcellular location">
    <subcellularLocation>
        <location evidence="1">Cell membrane</location>
        <topology evidence="1">Single-pass type I membrane protein</topology>
    </subcellularLocation>
</comment>
<keyword evidence="3" id="KW-1003">Cell membrane</keyword>
<evidence type="ECO:0000256" key="4">
    <source>
        <dbReference type="ARBA" id="ARBA00022614"/>
    </source>
</evidence>
<evidence type="ECO:0000256" key="9">
    <source>
        <dbReference type="ARBA" id="ARBA00023136"/>
    </source>
</evidence>
<keyword evidence="4" id="KW-0433">Leucine-rich repeat</keyword>
<keyword evidence="17" id="KW-1185">Reference proteome</keyword>
<dbReference type="Pfam" id="PF00560">
    <property type="entry name" value="LRR_1"/>
    <property type="match status" value="3"/>
</dbReference>
<dbReference type="InterPro" id="IPR003591">
    <property type="entry name" value="Leu-rich_rpt_typical-subtyp"/>
</dbReference>
<evidence type="ECO:0000256" key="12">
    <source>
        <dbReference type="SAM" id="MobiDB-lite"/>
    </source>
</evidence>
<dbReference type="FunFam" id="3.80.10.10:FF:000111">
    <property type="entry name" value="LRR receptor-like serine/threonine-protein kinase ERECTA"/>
    <property type="match status" value="1"/>
</dbReference>
<evidence type="ECO:0000256" key="7">
    <source>
        <dbReference type="ARBA" id="ARBA00022737"/>
    </source>
</evidence>
<gene>
    <name evidence="16" type="ORF">C1H46_027178</name>
</gene>